<organism evidence="1 2">
    <name type="scientific">Scandinavium goeteborgense</name>
    <dbReference type="NCBI Taxonomy" id="1851514"/>
    <lineage>
        <taxon>Bacteria</taxon>
        <taxon>Pseudomonadati</taxon>
        <taxon>Pseudomonadota</taxon>
        <taxon>Gammaproteobacteria</taxon>
        <taxon>Enterobacterales</taxon>
        <taxon>Enterobacteriaceae</taxon>
        <taxon>Scandinavium</taxon>
    </lineage>
</organism>
<accession>A0A4R6EPT2</accession>
<protein>
    <submittedName>
        <fullName evidence="1">Uncharacterized protein</fullName>
    </submittedName>
</protein>
<sequence length="32" mass="3658">MYKNSIRHGGLKLSEICRCEVEVVLLVVDIKL</sequence>
<name>A0A4R6EPT2_SCAGO</name>
<gene>
    <name evidence="1" type="ORF">EC847_10265</name>
</gene>
<dbReference type="Proteomes" id="UP000295530">
    <property type="component" value="Unassembled WGS sequence"/>
</dbReference>
<reference evidence="1 2" key="1">
    <citation type="submission" date="2019-03" db="EMBL/GenBank/DDBJ databases">
        <title>Genomic analyses of the natural microbiome of Caenorhabditis elegans.</title>
        <authorList>
            <person name="Samuel B."/>
        </authorList>
    </citation>
    <scope>NUCLEOTIDE SEQUENCE [LARGE SCALE GENOMIC DNA]</scope>
    <source>
        <strain evidence="1 2">BIGb0156</strain>
    </source>
</reference>
<proteinExistence type="predicted"/>
<keyword evidence="2" id="KW-1185">Reference proteome</keyword>
<evidence type="ECO:0000313" key="2">
    <source>
        <dbReference type="Proteomes" id="UP000295530"/>
    </source>
</evidence>
<dbReference type="EMBL" id="SNVX01000002">
    <property type="protein sequence ID" value="TDN60493.1"/>
    <property type="molecule type" value="Genomic_DNA"/>
</dbReference>
<dbReference type="AlphaFoldDB" id="A0A4R6EPT2"/>
<evidence type="ECO:0000313" key="1">
    <source>
        <dbReference type="EMBL" id="TDN60493.1"/>
    </source>
</evidence>
<comment type="caution">
    <text evidence="1">The sequence shown here is derived from an EMBL/GenBank/DDBJ whole genome shotgun (WGS) entry which is preliminary data.</text>
</comment>